<accession>A0ABT8AFD5</accession>
<gene>
    <name evidence="1" type="ORF">QWZ14_28510</name>
</gene>
<evidence type="ECO:0000313" key="1">
    <source>
        <dbReference type="EMBL" id="MDN3568340.1"/>
    </source>
</evidence>
<protein>
    <submittedName>
        <fullName evidence="1">Uncharacterized protein</fullName>
    </submittedName>
</protein>
<organism evidence="1 2">
    <name type="scientific">Paeniroseomonas aquatica</name>
    <dbReference type="NCBI Taxonomy" id="373043"/>
    <lineage>
        <taxon>Bacteria</taxon>
        <taxon>Pseudomonadati</taxon>
        <taxon>Pseudomonadota</taxon>
        <taxon>Alphaproteobacteria</taxon>
        <taxon>Acetobacterales</taxon>
        <taxon>Acetobacteraceae</taxon>
        <taxon>Paeniroseomonas</taxon>
    </lineage>
</organism>
<dbReference type="Proteomes" id="UP001529369">
    <property type="component" value="Unassembled WGS sequence"/>
</dbReference>
<reference evidence="2" key="1">
    <citation type="journal article" date="2019" name="Int. J. Syst. Evol. Microbiol.">
        <title>The Global Catalogue of Microorganisms (GCM) 10K type strain sequencing project: providing services to taxonomists for standard genome sequencing and annotation.</title>
        <authorList>
            <consortium name="The Broad Institute Genomics Platform"/>
            <consortium name="The Broad Institute Genome Sequencing Center for Infectious Disease"/>
            <person name="Wu L."/>
            <person name="Ma J."/>
        </authorList>
    </citation>
    <scope>NUCLEOTIDE SEQUENCE [LARGE SCALE GENOMIC DNA]</scope>
    <source>
        <strain evidence="2">CECT 7131</strain>
    </source>
</reference>
<keyword evidence="2" id="KW-1185">Reference proteome</keyword>
<evidence type="ECO:0000313" key="2">
    <source>
        <dbReference type="Proteomes" id="UP001529369"/>
    </source>
</evidence>
<proteinExistence type="predicted"/>
<sequence length="146" mass="15509">MTTARMSLDRFTRLLDRHGPALAAWPAAERSAAAALLAASPEARGRLQAAAALDMRLRRDLPQPHPAAVARLQEAVARRIARVPLPARPGPLARLRQALRPAVPAGWGALAAMATCALWLSLSPPRPAPEDPFGPLQTLPLAGESF</sequence>
<comment type="caution">
    <text evidence="1">The sequence shown here is derived from an EMBL/GenBank/DDBJ whole genome shotgun (WGS) entry which is preliminary data.</text>
</comment>
<name>A0ABT8AFD5_9PROT</name>
<dbReference type="EMBL" id="JAUFPN010000206">
    <property type="protein sequence ID" value="MDN3568340.1"/>
    <property type="molecule type" value="Genomic_DNA"/>
</dbReference>
<dbReference type="RefSeq" id="WP_290320449.1">
    <property type="nucleotide sequence ID" value="NZ_JAUFPN010000206.1"/>
</dbReference>